<feature type="binding site" evidence="4">
    <location>
        <begin position="184"/>
        <end position="187"/>
    </location>
    <ligand>
        <name>ATP</name>
        <dbReference type="ChEBI" id="CHEBI:30616"/>
    </ligand>
</feature>
<feature type="domain" description="ATP-grasp" evidence="6">
    <location>
        <begin position="115"/>
        <end position="298"/>
    </location>
</feature>
<dbReference type="HAMAP" id="MF_01928">
    <property type="entry name" value="PurK"/>
    <property type="match status" value="1"/>
</dbReference>
<dbReference type="Gene3D" id="3.40.50.20">
    <property type="match status" value="1"/>
</dbReference>
<reference evidence="8" key="1">
    <citation type="submission" date="2017-11" db="EMBL/GenBank/DDBJ databases">
        <authorList>
            <person name="Chan K.G."/>
            <person name="Lee L.S."/>
        </authorList>
    </citation>
    <scope>NUCLEOTIDE SEQUENCE [LARGE SCALE GENOMIC DNA]</scope>
    <source>
        <strain evidence="8">DSM 100970</strain>
    </source>
</reference>
<feature type="binding site" evidence="4">
    <location>
        <begin position="268"/>
        <end position="269"/>
    </location>
    <ligand>
        <name>ATP</name>
        <dbReference type="ChEBI" id="CHEBI:30616"/>
    </ligand>
</feature>
<keyword evidence="1 4" id="KW-0547">Nucleotide-binding</keyword>
<dbReference type="NCBIfam" id="NF004677">
    <property type="entry name" value="PRK06019.1-3"/>
    <property type="match status" value="1"/>
</dbReference>
<dbReference type="InterPro" id="IPR016185">
    <property type="entry name" value="PreATP-grasp_dom_sf"/>
</dbReference>
<dbReference type="Pfam" id="PF17769">
    <property type="entry name" value="PurK_C"/>
    <property type="match status" value="1"/>
</dbReference>
<dbReference type="InterPro" id="IPR040686">
    <property type="entry name" value="PurK_C"/>
</dbReference>
<dbReference type="InterPro" id="IPR003135">
    <property type="entry name" value="ATP-grasp_carboxylate-amine"/>
</dbReference>
<evidence type="ECO:0000259" key="6">
    <source>
        <dbReference type="PROSITE" id="PS50975"/>
    </source>
</evidence>
<dbReference type="NCBIfam" id="NF004675">
    <property type="entry name" value="PRK06019.1-1"/>
    <property type="match status" value="1"/>
</dbReference>
<feature type="binding site" evidence="4">
    <location>
        <position position="150"/>
    </location>
    <ligand>
        <name>ATP</name>
        <dbReference type="ChEBI" id="CHEBI:30616"/>
    </ligand>
</feature>
<dbReference type="UniPathway" id="UPA00074">
    <property type="reaction ID" value="UER00942"/>
</dbReference>
<dbReference type="PROSITE" id="PS50975">
    <property type="entry name" value="ATP_GRASP"/>
    <property type="match status" value="1"/>
</dbReference>
<dbReference type="GO" id="GO:0005829">
    <property type="term" value="C:cytosol"/>
    <property type="evidence" value="ECO:0007669"/>
    <property type="project" value="TreeGrafter"/>
</dbReference>
<dbReference type="InterPro" id="IPR013815">
    <property type="entry name" value="ATP_grasp_subdomain_1"/>
</dbReference>
<dbReference type="InterPro" id="IPR011054">
    <property type="entry name" value="Rudment_hybrid_motif"/>
</dbReference>
<dbReference type="NCBIfam" id="NF004679">
    <property type="entry name" value="PRK06019.1-5"/>
    <property type="match status" value="1"/>
</dbReference>
<dbReference type="PANTHER" id="PTHR11609:SF5">
    <property type="entry name" value="PHOSPHORIBOSYLAMINOIMIDAZOLE CARBOXYLASE"/>
    <property type="match status" value="1"/>
</dbReference>
<dbReference type="NCBIfam" id="NF004676">
    <property type="entry name" value="PRK06019.1-2"/>
    <property type="match status" value="1"/>
</dbReference>
<keyword evidence="4 5" id="KW-0436">Ligase</keyword>
<dbReference type="InterPro" id="IPR054350">
    <property type="entry name" value="PurT/PurK_preATP-grasp"/>
</dbReference>
<feature type="binding site" evidence="4">
    <location>
        <position position="192"/>
    </location>
    <ligand>
        <name>ATP</name>
        <dbReference type="ChEBI" id="CHEBI:30616"/>
    </ligand>
</feature>
<gene>
    <name evidence="4 5" type="primary">purK</name>
    <name evidence="7" type="ORF">CUN60_01670</name>
</gene>
<dbReference type="GO" id="GO:0005524">
    <property type="term" value="F:ATP binding"/>
    <property type="evidence" value="ECO:0007669"/>
    <property type="project" value="UniProtKB-UniRule"/>
</dbReference>
<evidence type="ECO:0000313" key="7">
    <source>
        <dbReference type="EMBL" id="AUR51065.1"/>
    </source>
</evidence>
<comment type="subunit">
    <text evidence="4 5">Homodimer.</text>
</comment>
<dbReference type="AlphaFoldDB" id="A0A2I7N4C0"/>
<dbReference type="GO" id="GO:0004638">
    <property type="term" value="F:phosphoribosylaminoimidazole carboxylase activity"/>
    <property type="evidence" value="ECO:0007669"/>
    <property type="project" value="InterPro"/>
</dbReference>
<dbReference type="Gene3D" id="3.30.470.20">
    <property type="entry name" value="ATP-grasp fold, B domain"/>
    <property type="match status" value="1"/>
</dbReference>
<dbReference type="SUPFAM" id="SSF52440">
    <property type="entry name" value="PreATP-grasp domain"/>
    <property type="match status" value="1"/>
</dbReference>
<proteinExistence type="inferred from homology"/>
<keyword evidence="8" id="KW-1185">Reference proteome</keyword>
<evidence type="ECO:0000256" key="3">
    <source>
        <dbReference type="ARBA" id="ARBA00022840"/>
    </source>
</evidence>
<evidence type="ECO:0000256" key="4">
    <source>
        <dbReference type="HAMAP-Rule" id="MF_01928"/>
    </source>
</evidence>
<feature type="binding site" evidence="4">
    <location>
        <begin position="155"/>
        <end position="161"/>
    </location>
    <ligand>
        <name>ATP</name>
        <dbReference type="ChEBI" id="CHEBI:30616"/>
    </ligand>
</feature>
<dbReference type="EMBL" id="CP024847">
    <property type="protein sequence ID" value="AUR51065.1"/>
    <property type="molecule type" value="Genomic_DNA"/>
</dbReference>
<comment type="function">
    <text evidence="5">Catalyzes the ATP-dependent conversion of 5-aminoimidazole ribonucleotide (AIR) and HCO(3)- to N5-carboxyaminoimidazole ribonucleotide (N5-CAIR).</text>
</comment>
<comment type="function">
    <text evidence="4">Catalyzes the ATP-dependent conversion of 5-aminoimidazole ribonucleotide (AIR) and HCO(3)(-) to N5-carboxyaminoimidazole ribonucleotide (N5-CAIR).</text>
</comment>
<dbReference type="Pfam" id="PF02222">
    <property type="entry name" value="ATP-grasp"/>
    <property type="match status" value="1"/>
</dbReference>
<sequence>MVARQQTILPTECIGILGGGQLGRMLAMVARQMGYQVAILEPSKDCPAAPFANHHITKPYDSQDGLLELAKLSRVVTTEFENVPAASIRLLKDFGCQVYPDENSIRIAQNRGNEKSFFRSIGLETAEFKIINNQDDIELIGTDMFPAILKTTTLGYDGKGQIRVKDLAELVVAYQQLGGECILEKLVDLAYECSVIVARNQTGAKCFPLIENYHRDGILDISYIPANLSADILSRANNAAISMVEALDYIGILTIEFFITIDNRILVNEIAPRPHNSGHITIESCITSQFEQQLRAICGLPLGDTEVKIPGAMLNLLGDVWLDNRDAFAKLCADSNAKFHWYEKLEAKKARKMGHLSLTGKDRLLLEDKVMKLKQSLNFI</sequence>
<protein>
    <recommendedName>
        <fullName evidence="4 5">N5-carboxyaminoimidazole ribonucleotide synthase</fullName>
        <shortName evidence="4 5">N5-CAIR synthase</shortName>
        <ecNumber evidence="4 5">6.3.4.18</ecNumber>
    </recommendedName>
    <alternativeName>
        <fullName evidence="4 5">5-(carboxyamino)imidazole ribonucleotide synthetase</fullName>
    </alternativeName>
</protein>
<accession>A0A2I7N4C0</accession>
<dbReference type="EC" id="6.3.4.18" evidence="4 5"/>
<evidence type="ECO:0000256" key="1">
    <source>
        <dbReference type="ARBA" id="ARBA00022741"/>
    </source>
</evidence>
<evidence type="ECO:0000256" key="2">
    <source>
        <dbReference type="ARBA" id="ARBA00022755"/>
    </source>
</evidence>
<evidence type="ECO:0000313" key="8">
    <source>
        <dbReference type="Proteomes" id="UP000236655"/>
    </source>
</evidence>
<dbReference type="RefSeq" id="WP_102950365.1">
    <property type="nucleotide sequence ID" value="NZ_CP024847.1"/>
</dbReference>
<dbReference type="GO" id="GO:0046872">
    <property type="term" value="F:metal ion binding"/>
    <property type="evidence" value="ECO:0007669"/>
    <property type="project" value="InterPro"/>
</dbReference>
<comment type="catalytic activity">
    <reaction evidence="4 5">
        <text>5-amino-1-(5-phospho-beta-D-ribosyl)imidazole + hydrogencarbonate + ATP = 5-carboxyamino-1-(5-phospho-D-ribosyl)imidazole + ADP + phosphate + 2 H(+)</text>
        <dbReference type="Rhea" id="RHEA:19317"/>
        <dbReference type="ChEBI" id="CHEBI:15378"/>
        <dbReference type="ChEBI" id="CHEBI:17544"/>
        <dbReference type="ChEBI" id="CHEBI:30616"/>
        <dbReference type="ChEBI" id="CHEBI:43474"/>
        <dbReference type="ChEBI" id="CHEBI:58730"/>
        <dbReference type="ChEBI" id="CHEBI:137981"/>
        <dbReference type="ChEBI" id="CHEBI:456216"/>
        <dbReference type="EC" id="6.3.4.18"/>
    </reaction>
</comment>
<evidence type="ECO:0000256" key="5">
    <source>
        <dbReference type="RuleBase" id="RU361200"/>
    </source>
</evidence>
<dbReference type="KEGG" id="nba:CUN60_01670"/>
<dbReference type="SUPFAM" id="SSF56059">
    <property type="entry name" value="Glutathione synthetase ATP-binding domain-like"/>
    <property type="match status" value="1"/>
</dbReference>
<name>A0A2I7N4C0_9NEIS</name>
<dbReference type="GO" id="GO:0006189">
    <property type="term" value="P:'de novo' IMP biosynthetic process"/>
    <property type="evidence" value="ECO:0007669"/>
    <property type="project" value="UniProtKB-UniRule"/>
</dbReference>
<keyword evidence="2 4" id="KW-0658">Purine biosynthesis</keyword>
<comment type="similarity">
    <text evidence="4 5">Belongs to the PurK/PurT family.</text>
</comment>
<dbReference type="InterPro" id="IPR005875">
    <property type="entry name" value="PurK"/>
</dbReference>
<dbReference type="GO" id="GO:0034028">
    <property type="term" value="F:5-(carboxyamino)imidazole ribonucleotide synthase activity"/>
    <property type="evidence" value="ECO:0007669"/>
    <property type="project" value="UniProtKB-UniRule"/>
</dbReference>
<feature type="binding site" evidence="4">
    <location>
        <position position="214"/>
    </location>
    <ligand>
        <name>ATP</name>
        <dbReference type="ChEBI" id="CHEBI:30616"/>
    </ligand>
</feature>
<dbReference type="NCBIfam" id="TIGR01161">
    <property type="entry name" value="purK"/>
    <property type="match status" value="1"/>
</dbReference>
<dbReference type="InterPro" id="IPR011761">
    <property type="entry name" value="ATP-grasp"/>
</dbReference>
<dbReference type="Pfam" id="PF22660">
    <property type="entry name" value="RS_preATP-grasp-like"/>
    <property type="match status" value="1"/>
</dbReference>
<dbReference type="OrthoDB" id="9804625at2"/>
<feature type="binding site" evidence="4">
    <location>
        <position position="111"/>
    </location>
    <ligand>
        <name>ATP</name>
        <dbReference type="ChEBI" id="CHEBI:30616"/>
    </ligand>
</feature>
<organism evidence="7 8">
    <name type="scientific">Aquella oligotrophica</name>
    <dbReference type="NCBI Taxonomy" id="2067065"/>
    <lineage>
        <taxon>Bacteria</taxon>
        <taxon>Pseudomonadati</taxon>
        <taxon>Pseudomonadota</taxon>
        <taxon>Betaproteobacteria</taxon>
        <taxon>Neisseriales</taxon>
        <taxon>Neisseriaceae</taxon>
        <taxon>Aquella</taxon>
    </lineage>
</organism>
<comment type="pathway">
    <text evidence="4 5">Purine metabolism; IMP biosynthesis via de novo pathway; 5-amino-1-(5-phospho-D-ribosyl)imidazole-4-carboxylate from 5-amino-1-(5-phospho-D-ribosyl)imidazole (N5-CAIR route): step 1/2.</text>
</comment>
<dbReference type="Proteomes" id="UP000236655">
    <property type="component" value="Chromosome"/>
</dbReference>
<dbReference type="Gene3D" id="3.30.1490.20">
    <property type="entry name" value="ATP-grasp fold, A domain"/>
    <property type="match status" value="1"/>
</dbReference>
<dbReference type="SUPFAM" id="SSF51246">
    <property type="entry name" value="Rudiment single hybrid motif"/>
    <property type="match status" value="1"/>
</dbReference>
<keyword evidence="3 4" id="KW-0067">ATP-binding</keyword>
<dbReference type="PANTHER" id="PTHR11609">
    <property type="entry name" value="PURINE BIOSYNTHESIS PROTEIN 6/7, PUR6/7"/>
    <property type="match status" value="1"/>
</dbReference>